<dbReference type="Pfam" id="PF02472">
    <property type="entry name" value="ExbD"/>
    <property type="match status" value="1"/>
</dbReference>
<dbReference type="GO" id="GO:0022857">
    <property type="term" value="F:transmembrane transporter activity"/>
    <property type="evidence" value="ECO:0007669"/>
    <property type="project" value="InterPro"/>
</dbReference>
<evidence type="ECO:0000256" key="3">
    <source>
        <dbReference type="ARBA" id="ARBA00022475"/>
    </source>
</evidence>
<evidence type="ECO:0000256" key="4">
    <source>
        <dbReference type="ARBA" id="ARBA00022692"/>
    </source>
</evidence>
<protein>
    <recommendedName>
        <fullName evidence="10">Biopolymer transporter ExbD</fullName>
    </recommendedName>
</protein>
<evidence type="ECO:0000256" key="8">
    <source>
        <dbReference type="SAM" id="Phobius"/>
    </source>
</evidence>
<feature type="transmembrane region" description="Helical" evidence="8">
    <location>
        <begin position="21"/>
        <end position="45"/>
    </location>
</feature>
<keyword evidence="4 7" id="KW-0812">Transmembrane</keyword>
<comment type="subcellular location">
    <subcellularLocation>
        <location evidence="1">Cell membrane</location>
        <topology evidence="1">Single-pass membrane protein</topology>
    </subcellularLocation>
    <subcellularLocation>
        <location evidence="7">Cell membrane</location>
        <topology evidence="7">Single-pass type II membrane protein</topology>
    </subcellularLocation>
</comment>
<dbReference type="RefSeq" id="WP_296951032.1">
    <property type="nucleotide sequence ID" value="NZ_CABTJG010000023.1"/>
</dbReference>
<keyword evidence="7" id="KW-0813">Transport</keyword>
<evidence type="ECO:0008006" key="10">
    <source>
        <dbReference type="Google" id="ProtNLM"/>
    </source>
</evidence>
<reference evidence="9" key="1">
    <citation type="submission" date="2016-04" db="EMBL/GenBank/DDBJ databases">
        <authorList>
            <person name="Evans L.H."/>
            <person name="Alamgir A."/>
            <person name="Owens N."/>
            <person name="Weber N.D."/>
            <person name="Virtaneva K."/>
            <person name="Barbian K."/>
            <person name="Babar A."/>
            <person name="Rosenke K."/>
        </authorList>
    </citation>
    <scope>NUCLEOTIDE SEQUENCE</scope>
    <source>
        <strain evidence="9">86-2</strain>
    </source>
</reference>
<evidence type="ECO:0000256" key="6">
    <source>
        <dbReference type="ARBA" id="ARBA00023136"/>
    </source>
</evidence>
<keyword evidence="3" id="KW-1003">Cell membrane</keyword>
<evidence type="ECO:0000313" key="9">
    <source>
        <dbReference type="EMBL" id="SBW06001.1"/>
    </source>
</evidence>
<organism evidence="9">
    <name type="scientific">uncultured Dysgonomonas sp</name>
    <dbReference type="NCBI Taxonomy" id="206096"/>
    <lineage>
        <taxon>Bacteria</taxon>
        <taxon>Pseudomonadati</taxon>
        <taxon>Bacteroidota</taxon>
        <taxon>Bacteroidia</taxon>
        <taxon>Bacteroidales</taxon>
        <taxon>Dysgonomonadaceae</taxon>
        <taxon>Dysgonomonas</taxon>
        <taxon>environmental samples</taxon>
    </lineage>
</organism>
<gene>
    <name evidence="9" type="ORF">KL86DYS2_12892</name>
</gene>
<dbReference type="InterPro" id="IPR003400">
    <property type="entry name" value="ExbD"/>
</dbReference>
<keyword evidence="5 8" id="KW-1133">Transmembrane helix</keyword>
<evidence type="ECO:0000256" key="5">
    <source>
        <dbReference type="ARBA" id="ARBA00022989"/>
    </source>
</evidence>
<dbReference type="AlphaFoldDB" id="A0A212K2R7"/>
<dbReference type="PANTHER" id="PTHR30558">
    <property type="entry name" value="EXBD MEMBRANE COMPONENT OF PMF-DRIVEN MACROMOLECULE IMPORT SYSTEM"/>
    <property type="match status" value="1"/>
</dbReference>
<dbReference type="GO" id="GO:0015031">
    <property type="term" value="P:protein transport"/>
    <property type="evidence" value="ECO:0007669"/>
    <property type="project" value="UniProtKB-KW"/>
</dbReference>
<sequence>MKIERRKTRTAEVYTASLNDIMFFLLLFFLIISTMVTPAAIRVLLPNAATSEKVVTKKNINVIITKDLRYYIDDKELQKSELESALGTVLAKEKADNPNVEMNVLLQADKSLSLQDVVDVIDIGNKLQVKMVLFTQKPE</sequence>
<proteinExistence type="inferred from homology"/>
<keyword evidence="7" id="KW-0653">Protein transport</keyword>
<dbReference type="PANTHER" id="PTHR30558:SF7">
    <property type="entry name" value="TOL-PAL SYSTEM PROTEIN TOLR"/>
    <property type="match status" value="1"/>
</dbReference>
<dbReference type="Gene3D" id="3.30.420.270">
    <property type="match status" value="1"/>
</dbReference>
<name>A0A212K2R7_9BACT</name>
<evidence type="ECO:0000256" key="7">
    <source>
        <dbReference type="RuleBase" id="RU003879"/>
    </source>
</evidence>
<dbReference type="EMBL" id="FLUL01000001">
    <property type="protein sequence ID" value="SBW06001.1"/>
    <property type="molecule type" value="Genomic_DNA"/>
</dbReference>
<comment type="similarity">
    <text evidence="2 7">Belongs to the ExbD/TolR family.</text>
</comment>
<accession>A0A212K2R7</accession>
<keyword evidence="6 8" id="KW-0472">Membrane</keyword>
<evidence type="ECO:0000256" key="1">
    <source>
        <dbReference type="ARBA" id="ARBA00004162"/>
    </source>
</evidence>
<evidence type="ECO:0000256" key="2">
    <source>
        <dbReference type="ARBA" id="ARBA00005811"/>
    </source>
</evidence>
<dbReference type="GO" id="GO:0005886">
    <property type="term" value="C:plasma membrane"/>
    <property type="evidence" value="ECO:0007669"/>
    <property type="project" value="UniProtKB-SubCell"/>
</dbReference>